<protein>
    <submittedName>
        <fullName evidence="3">Uncharacterized protein</fullName>
    </submittedName>
</protein>
<evidence type="ECO:0000313" key="4">
    <source>
        <dbReference type="Proteomes" id="UP000824366"/>
    </source>
</evidence>
<dbReference type="EMBL" id="AP024238">
    <property type="protein sequence ID" value="BCO29554.1"/>
    <property type="molecule type" value="Genomic_DNA"/>
</dbReference>
<evidence type="ECO:0000256" key="2">
    <source>
        <dbReference type="SAM" id="SignalP"/>
    </source>
</evidence>
<dbReference type="RefSeq" id="WP_223905686.1">
    <property type="nucleotide sequence ID" value="NZ_AP024238.1"/>
</dbReference>
<feature type="chain" id="PRO_5045587404" evidence="2">
    <location>
        <begin position="26"/>
        <end position="206"/>
    </location>
</feature>
<gene>
    <name evidence="3" type="ORF">MIZ03_4477</name>
</gene>
<keyword evidence="2" id="KW-0732">Signal</keyword>
<evidence type="ECO:0000313" key="3">
    <source>
        <dbReference type="EMBL" id="BCO29554.1"/>
    </source>
</evidence>
<organism evidence="3 4">
    <name type="scientific">Rhodoferax lithotrophicus</name>
    <dbReference type="NCBI Taxonomy" id="2798804"/>
    <lineage>
        <taxon>Bacteria</taxon>
        <taxon>Pseudomonadati</taxon>
        <taxon>Pseudomonadota</taxon>
        <taxon>Betaproteobacteria</taxon>
        <taxon>Burkholderiales</taxon>
        <taxon>Comamonadaceae</taxon>
        <taxon>Rhodoferax</taxon>
    </lineage>
</organism>
<feature type="compositionally biased region" description="Basic and acidic residues" evidence="1">
    <location>
        <begin position="147"/>
        <end position="167"/>
    </location>
</feature>
<dbReference type="PROSITE" id="PS51257">
    <property type="entry name" value="PROKAR_LIPOPROTEIN"/>
    <property type="match status" value="1"/>
</dbReference>
<dbReference type="Proteomes" id="UP000824366">
    <property type="component" value="Chromosome"/>
</dbReference>
<accession>A0ABN6DEX6</accession>
<proteinExistence type="predicted"/>
<keyword evidence="4" id="KW-1185">Reference proteome</keyword>
<reference evidence="3 4" key="1">
    <citation type="journal article" date="2021" name="Microbiol. Spectr.">
        <title>A Single Bacterium Capable of Oxidation and Reduction of Iron at Circumneutral pH.</title>
        <authorList>
            <person name="Kato S."/>
            <person name="Ohkuma M."/>
        </authorList>
    </citation>
    <scope>NUCLEOTIDE SEQUENCE [LARGE SCALE GENOMIC DNA]</scope>
    <source>
        <strain evidence="3 4">MIZ03</strain>
    </source>
</reference>
<feature type="region of interest" description="Disordered" evidence="1">
    <location>
        <begin position="145"/>
        <end position="167"/>
    </location>
</feature>
<feature type="signal peptide" evidence="2">
    <location>
        <begin position="1"/>
        <end position="25"/>
    </location>
</feature>
<name>A0ABN6DEX6_9BURK</name>
<evidence type="ECO:0000256" key="1">
    <source>
        <dbReference type="SAM" id="MobiDB-lite"/>
    </source>
</evidence>
<sequence>MKKSLNLLSGTAIAACLLFASNAMAQSMSSTDFSASKTRIKAEYKTDKKACASLASNAKDICVAEAKGKEAVALAELEHSYKPTSKTQYKLSVAKGEATYDVAKQKCDDLSGNPKDVCVKEAKAALTSAKADATVQKKTSVANTTANEKKADANAKASSDKKEVRADASADKRAAELKVAEQKCDALASTAKEACLAAAKAQFGKL</sequence>